<reference evidence="4" key="1">
    <citation type="journal article" date="2022" name="Int. J. Syst. Evol. Microbiol.">
        <title>Pseudomonas aegrilactucae sp. nov. and Pseudomonas morbosilactucae sp. nov., pathogens causing bacterial rot of lettuce in Japan.</title>
        <authorList>
            <person name="Sawada H."/>
            <person name="Fujikawa T."/>
            <person name="Satou M."/>
        </authorList>
    </citation>
    <scope>NUCLEOTIDE SEQUENCE</scope>
    <source>
        <strain evidence="4">0166_1</strain>
    </source>
</reference>
<dbReference type="AlphaFoldDB" id="A0A9E6XZ75"/>
<organism evidence="4 5">
    <name type="scientific">Capillimicrobium parvum</name>
    <dbReference type="NCBI Taxonomy" id="2884022"/>
    <lineage>
        <taxon>Bacteria</taxon>
        <taxon>Bacillati</taxon>
        <taxon>Actinomycetota</taxon>
        <taxon>Thermoleophilia</taxon>
        <taxon>Solirubrobacterales</taxon>
        <taxon>Capillimicrobiaceae</taxon>
        <taxon>Capillimicrobium</taxon>
    </lineage>
</organism>
<dbReference type="PANTHER" id="PTHR42736">
    <property type="entry name" value="PROTEIN-GLUTAMINE GAMMA-GLUTAMYLTRANSFERASE"/>
    <property type="match status" value="1"/>
</dbReference>
<dbReference type="SUPFAM" id="SSF54001">
    <property type="entry name" value="Cysteine proteinases"/>
    <property type="match status" value="1"/>
</dbReference>
<dbReference type="Pfam" id="PF01841">
    <property type="entry name" value="Transglut_core"/>
    <property type="match status" value="1"/>
</dbReference>
<feature type="transmembrane region" description="Helical" evidence="2">
    <location>
        <begin position="12"/>
        <end position="29"/>
    </location>
</feature>
<evidence type="ECO:0000256" key="1">
    <source>
        <dbReference type="SAM" id="MobiDB-lite"/>
    </source>
</evidence>
<feature type="transmembrane region" description="Helical" evidence="2">
    <location>
        <begin position="155"/>
        <end position="174"/>
    </location>
</feature>
<dbReference type="InterPro" id="IPR052901">
    <property type="entry name" value="Bact_TGase-like"/>
</dbReference>
<dbReference type="SMART" id="SM00460">
    <property type="entry name" value="TGc"/>
    <property type="match status" value="1"/>
</dbReference>
<accession>A0A9E6XZ75</accession>
<dbReference type="KEGG" id="sbae:DSM104329_03152"/>
<keyword evidence="2" id="KW-0812">Transmembrane</keyword>
<sequence>MTAGRESDGRTAVRLLALAALLMVCVVRWDGMLIFEAPRGRGAAFAAAAALAAVALTFTARSRDGRLRIGAALLAGVGLLAGGLLAAGVPLWMFDPRDWDELASGLGEGISALPGVTVPYRGVNEWVRIVIACGGTMLAMVAVLAATWPRSGGRAGFRGWCLFALAVLFAIPAIQRSGAHPWVAGALFALPLCLFVLADRLPLRLALPGAAVVLAAVGGGMLVAPALDGDGPVVDVQQIASALQPDEPDRFDWTHGYGPLDWPRDGRILLRVKAQRPAYWKADDLEFFDGVRWRSEPGANPLTPIAEGAPEHPRWRQDVRVTVAGMQTRQFIAPGETLSISRAPARPVNTRAGGFTVAMNHDDLSTGDAYLAESYVPRPSDQQLRAAPADYPGYLGDETTIFAPPDGSNGRILIHFQPFGTGLAPIATGPGTGEDEAVAVLQRTGYGAVYALSRRLASESSTPYEYVQRVEDYLNGSQFVYEENVRDSRLPLADFLLRTHAGYCQHYSGAMALLLRMGGVPARVSAGFTPGQLDSKSGEYVVRDLDAHSWVEVWFVHLGWVTFDPTPADAPARSQESGGAAADIGGVPRGPEPRGGIGADLGPGGGTPTDLGSGSGGTDPAPFIAVGIAAVLLAGGGGWLVARRRRRAQLAGPPFEIAELERALRRTGRTIAPGTTLLALEQRFRGSPGARAYVRALGDRRYAARADGPTREQRRALRRALAAGMGPLARLRALWALPPRGLH</sequence>
<keyword evidence="2" id="KW-0472">Membrane</keyword>
<dbReference type="PANTHER" id="PTHR42736:SF1">
    <property type="entry name" value="PROTEIN-GLUTAMINE GAMMA-GLUTAMYLTRANSFERASE"/>
    <property type="match status" value="1"/>
</dbReference>
<keyword evidence="5" id="KW-1185">Reference proteome</keyword>
<feature type="transmembrane region" description="Helical" evidence="2">
    <location>
        <begin position="623"/>
        <end position="642"/>
    </location>
</feature>
<proteinExistence type="predicted"/>
<name>A0A9E6XZ75_9ACTN</name>
<feature type="transmembrane region" description="Helical" evidence="2">
    <location>
        <begin position="72"/>
        <end position="94"/>
    </location>
</feature>
<feature type="transmembrane region" description="Helical" evidence="2">
    <location>
        <begin position="180"/>
        <end position="198"/>
    </location>
</feature>
<keyword evidence="2" id="KW-1133">Transmembrane helix</keyword>
<evidence type="ECO:0000313" key="5">
    <source>
        <dbReference type="Proteomes" id="UP001162834"/>
    </source>
</evidence>
<feature type="transmembrane region" description="Helical" evidence="2">
    <location>
        <begin position="126"/>
        <end position="148"/>
    </location>
</feature>
<feature type="compositionally biased region" description="Gly residues" evidence="1">
    <location>
        <begin position="593"/>
        <end position="617"/>
    </location>
</feature>
<evidence type="ECO:0000259" key="3">
    <source>
        <dbReference type="SMART" id="SM00460"/>
    </source>
</evidence>
<dbReference type="EMBL" id="CP087164">
    <property type="protein sequence ID" value="UGS36743.1"/>
    <property type="molecule type" value="Genomic_DNA"/>
</dbReference>
<protein>
    <recommendedName>
        <fullName evidence="3">Transglutaminase-like domain-containing protein</fullName>
    </recommendedName>
</protein>
<feature type="domain" description="Transglutaminase-like" evidence="3">
    <location>
        <begin position="496"/>
        <end position="567"/>
    </location>
</feature>
<feature type="transmembrane region" description="Helical" evidence="2">
    <location>
        <begin position="41"/>
        <end position="60"/>
    </location>
</feature>
<gene>
    <name evidence="4" type="ORF">DSM104329_03152</name>
</gene>
<evidence type="ECO:0000256" key="2">
    <source>
        <dbReference type="SAM" id="Phobius"/>
    </source>
</evidence>
<feature type="region of interest" description="Disordered" evidence="1">
    <location>
        <begin position="569"/>
        <end position="618"/>
    </location>
</feature>
<dbReference type="InterPro" id="IPR038765">
    <property type="entry name" value="Papain-like_cys_pep_sf"/>
</dbReference>
<dbReference type="Gene3D" id="3.10.620.30">
    <property type="match status" value="1"/>
</dbReference>
<feature type="transmembrane region" description="Helical" evidence="2">
    <location>
        <begin position="205"/>
        <end position="227"/>
    </location>
</feature>
<evidence type="ECO:0000313" key="4">
    <source>
        <dbReference type="EMBL" id="UGS36743.1"/>
    </source>
</evidence>
<dbReference type="Proteomes" id="UP001162834">
    <property type="component" value="Chromosome"/>
</dbReference>
<dbReference type="InterPro" id="IPR002931">
    <property type="entry name" value="Transglutaminase-like"/>
</dbReference>